<reference evidence="1 2" key="1">
    <citation type="submission" date="2019-08" db="EMBL/GenBank/DDBJ databases">
        <title>Whole genome of Aphis craccivora.</title>
        <authorList>
            <person name="Voronova N.V."/>
            <person name="Shulinski R.S."/>
            <person name="Bandarenka Y.V."/>
            <person name="Zhorov D.G."/>
            <person name="Warner D."/>
        </authorList>
    </citation>
    <scope>NUCLEOTIDE SEQUENCE [LARGE SCALE GENOMIC DNA]</scope>
    <source>
        <strain evidence="1">180601</strain>
        <tissue evidence="1">Whole Body</tissue>
    </source>
</reference>
<evidence type="ECO:0000313" key="2">
    <source>
        <dbReference type="Proteomes" id="UP000478052"/>
    </source>
</evidence>
<sequence>MLEKVNHSTIAKLLYGSMVSLLWPNGIRHDDVLLFVSDAVVHITCLAHGLHWVAEEIHNMFPKVDKLISNVKKTFLKAPYRV</sequence>
<accession>A0A6G0VU34</accession>
<proteinExistence type="predicted"/>
<keyword evidence="2" id="KW-1185">Reference proteome</keyword>
<gene>
    <name evidence="1" type="ORF">FWK35_00037514</name>
</gene>
<protein>
    <submittedName>
        <fullName evidence="1">DUF659 domain-containing protein</fullName>
    </submittedName>
</protein>
<dbReference type="AlphaFoldDB" id="A0A6G0VU34"/>
<dbReference type="OrthoDB" id="6625366at2759"/>
<dbReference type="EMBL" id="VUJU01011901">
    <property type="protein sequence ID" value="KAF0709481.1"/>
    <property type="molecule type" value="Genomic_DNA"/>
</dbReference>
<name>A0A6G0VU34_APHCR</name>
<comment type="caution">
    <text evidence="1">The sequence shown here is derived from an EMBL/GenBank/DDBJ whole genome shotgun (WGS) entry which is preliminary data.</text>
</comment>
<evidence type="ECO:0000313" key="1">
    <source>
        <dbReference type="EMBL" id="KAF0709481.1"/>
    </source>
</evidence>
<organism evidence="1 2">
    <name type="scientific">Aphis craccivora</name>
    <name type="common">Cowpea aphid</name>
    <dbReference type="NCBI Taxonomy" id="307492"/>
    <lineage>
        <taxon>Eukaryota</taxon>
        <taxon>Metazoa</taxon>
        <taxon>Ecdysozoa</taxon>
        <taxon>Arthropoda</taxon>
        <taxon>Hexapoda</taxon>
        <taxon>Insecta</taxon>
        <taxon>Pterygota</taxon>
        <taxon>Neoptera</taxon>
        <taxon>Paraneoptera</taxon>
        <taxon>Hemiptera</taxon>
        <taxon>Sternorrhyncha</taxon>
        <taxon>Aphidomorpha</taxon>
        <taxon>Aphidoidea</taxon>
        <taxon>Aphididae</taxon>
        <taxon>Aphidini</taxon>
        <taxon>Aphis</taxon>
        <taxon>Aphis</taxon>
    </lineage>
</organism>
<dbReference type="Proteomes" id="UP000478052">
    <property type="component" value="Unassembled WGS sequence"/>
</dbReference>